<dbReference type="Proteomes" id="UP000324800">
    <property type="component" value="Unassembled WGS sequence"/>
</dbReference>
<proteinExistence type="predicted"/>
<organism evidence="1 2">
    <name type="scientific">Streblomastix strix</name>
    <dbReference type="NCBI Taxonomy" id="222440"/>
    <lineage>
        <taxon>Eukaryota</taxon>
        <taxon>Metamonada</taxon>
        <taxon>Preaxostyla</taxon>
        <taxon>Oxymonadida</taxon>
        <taxon>Streblomastigidae</taxon>
        <taxon>Streblomastix</taxon>
    </lineage>
</organism>
<comment type="caution">
    <text evidence="1">The sequence shown here is derived from an EMBL/GenBank/DDBJ whole genome shotgun (WGS) entry which is preliminary data.</text>
</comment>
<name>A0A5J4QID8_9EUKA</name>
<evidence type="ECO:0000313" key="2">
    <source>
        <dbReference type="Proteomes" id="UP000324800"/>
    </source>
</evidence>
<feature type="non-terminal residue" evidence="1">
    <location>
        <position position="168"/>
    </location>
</feature>
<evidence type="ECO:0000313" key="1">
    <source>
        <dbReference type="EMBL" id="KAA6320718.1"/>
    </source>
</evidence>
<sequence>MGIWQTIIKYVICQRRPIILYYGTGTSKTAIFHQSANVPVVEFGSQAKYIPLKLLFIERDILIPQLQLVPLGFIYSTPFYVNGALFLVKRFDYKLGSNSFESSQSVGSEATGSDQYIPNLHHKSAVFDVPVPQYNIIGLSIVSLVQIHGLQLQYIDYIPTLAYYILKY</sequence>
<gene>
    <name evidence="1" type="ORF">EZS28_054647</name>
</gene>
<protein>
    <submittedName>
        <fullName evidence="1">Uncharacterized protein</fullName>
    </submittedName>
</protein>
<reference evidence="1 2" key="1">
    <citation type="submission" date="2019-03" db="EMBL/GenBank/DDBJ databases">
        <title>Single cell metagenomics reveals metabolic interactions within the superorganism composed of flagellate Streblomastix strix and complex community of Bacteroidetes bacteria on its surface.</title>
        <authorList>
            <person name="Treitli S.C."/>
            <person name="Kolisko M."/>
            <person name="Husnik F."/>
            <person name="Keeling P."/>
            <person name="Hampl V."/>
        </authorList>
    </citation>
    <scope>NUCLEOTIDE SEQUENCE [LARGE SCALE GENOMIC DNA]</scope>
    <source>
        <strain evidence="1">ST1C</strain>
    </source>
</reference>
<accession>A0A5J4QID8</accession>
<dbReference type="EMBL" id="SNRW01045458">
    <property type="protein sequence ID" value="KAA6320718.1"/>
    <property type="molecule type" value="Genomic_DNA"/>
</dbReference>
<dbReference type="AlphaFoldDB" id="A0A5J4QID8"/>